<keyword evidence="2" id="KW-0238">DNA-binding</keyword>
<evidence type="ECO:0000313" key="3">
    <source>
        <dbReference type="Proteomes" id="UP001597318"/>
    </source>
</evidence>
<keyword evidence="1" id="KW-0812">Transmembrane</keyword>
<organism evidence="2 3">
    <name type="scientific">Metabacillus endolithicus</name>
    <dbReference type="NCBI Taxonomy" id="1535204"/>
    <lineage>
        <taxon>Bacteria</taxon>
        <taxon>Bacillati</taxon>
        <taxon>Bacillota</taxon>
        <taxon>Bacilli</taxon>
        <taxon>Bacillales</taxon>
        <taxon>Bacillaceae</taxon>
        <taxon>Metabacillus</taxon>
    </lineage>
</organism>
<dbReference type="InterPro" id="IPR051675">
    <property type="entry name" value="Endo/Exo/Phosphatase_dom_1"/>
</dbReference>
<dbReference type="Proteomes" id="UP001597318">
    <property type="component" value="Unassembled WGS sequence"/>
</dbReference>
<dbReference type="InterPro" id="IPR010994">
    <property type="entry name" value="RuvA_2-like"/>
</dbReference>
<protein>
    <submittedName>
        <fullName evidence="2">ComEA family DNA-binding protein</fullName>
    </submittedName>
</protein>
<gene>
    <name evidence="2" type="ORF">ACFSKK_00845</name>
</gene>
<keyword evidence="3" id="KW-1185">Reference proteome</keyword>
<dbReference type="Gene3D" id="1.10.150.320">
    <property type="entry name" value="Photosystem II 12 kDa extrinsic protein"/>
    <property type="match status" value="1"/>
</dbReference>
<comment type="caution">
    <text evidence="2">The sequence shown here is derived from an EMBL/GenBank/DDBJ whole genome shotgun (WGS) entry which is preliminary data.</text>
</comment>
<feature type="transmembrane region" description="Helical" evidence="1">
    <location>
        <begin position="17"/>
        <end position="37"/>
    </location>
</feature>
<keyword evidence="1" id="KW-1133">Transmembrane helix</keyword>
<dbReference type="EMBL" id="JBHUIK010000001">
    <property type="protein sequence ID" value="MFD2212253.1"/>
    <property type="molecule type" value="Genomic_DNA"/>
</dbReference>
<reference evidence="3" key="1">
    <citation type="journal article" date="2019" name="Int. J. Syst. Evol. Microbiol.">
        <title>The Global Catalogue of Microorganisms (GCM) 10K type strain sequencing project: providing services to taxonomists for standard genome sequencing and annotation.</title>
        <authorList>
            <consortium name="The Broad Institute Genomics Platform"/>
            <consortium name="The Broad Institute Genome Sequencing Center for Infectious Disease"/>
            <person name="Wu L."/>
            <person name="Ma J."/>
        </authorList>
    </citation>
    <scope>NUCLEOTIDE SEQUENCE [LARGE SCALE GENOMIC DNA]</scope>
    <source>
        <strain evidence="3">CGMCC 1.15474</strain>
    </source>
</reference>
<sequence>MAQITEKGKGWEFRHSIWMLWAILTFGTLNYISFYYISYKVKQKKWFIAGIIYSILFILVMVVSELFPTEHWVYDVTLAAYLIGWIASIVHVFKIRPEYLLRLEAKISSGHKEKEIASLKHKIAQEYGTTTASVKSDNTNTNSIHHEQQKMVSQETRNEIKETSTEIQIIDINTASEQEIAKIPGIGTIYAKKVVSVRSQENGFQSFDHFVEALSVKPHLIEKIKPHLRFPENPSIQPAKKSEGRIVDF</sequence>
<keyword evidence="1" id="KW-0472">Membrane</keyword>
<dbReference type="PANTHER" id="PTHR21180">
    <property type="entry name" value="ENDONUCLEASE/EXONUCLEASE/PHOSPHATASE FAMILY DOMAIN-CONTAINING PROTEIN 1"/>
    <property type="match status" value="1"/>
</dbReference>
<dbReference type="SUPFAM" id="SSF47781">
    <property type="entry name" value="RuvA domain 2-like"/>
    <property type="match status" value="1"/>
</dbReference>
<dbReference type="RefSeq" id="WP_247342746.1">
    <property type="nucleotide sequence ID" value="NZ_CP095550.1"/>
</dbReference>
<dbReference type="PANTHER" id="PTHR21180:SF32">
    <property type="entry name" value="ENDONUCLEASE_EXONUCLEASE_PHOSPHATASE FAMILY DOMAIN-CONTAINING PROTEIN 1"/>
    <property type="match status" value="1"/>
</dbReference>
<name>A0ABW5BQ43_9BACI</name>
<feature type="transmembrane region" description="Helical" evidence="1">
    <location>
        <begin position="46"/>
        <end position="66"/>
    </location>
</feature>
<dbReference type="GO" id="GO:0003677">
    <property type="term" value="F:DNA binding"/>
    <property type="evidence" value="ECO:0007669"/>
    <property type="project" value="UniProtKB-KW"/>
</dbReference>
<feature type="transmembrane region" description="Helical" evidence="1">
    <location>
        <begin position="72"/>
        <end position="93"/>
    </location>
</feature>
<evidence type="ECO:0000313" key="2">
    <source>
        <dbReference type="EMBL" id="MFD2212253.1"/>
    </source>
</evidence>
<accession>A0ABW5BQ43</accession>
<proteinExistence type="predicted"/>
<dbReference type="Pfam" id="PF12836">
    <property type="entry name" value="HHH_3"/>
    <property type="match status" value="1"/>
</dbReference>
<evidence type="ECO:0000256" key="1">
    <source>
        <dbReference type="SAM" id="Phobius"/>
    </source>
</evidence>